<feature type="compositionally biased region" description="Polar residues" evidence="2">
    <location>
        <begin position="785"/>
        <end position="794"/>
    </location>
</feature>
<sequence>MANNTTTSYVQEDLQADECRENIPPDVSDETGTSKLKVVTQNETLHSSVQLYEENKPVCDPCAFTTQAPTSGNSEVEAKPGCQSALTPILKSLNIDNAHSSSQLLKCSNSPQLSFCFSSMNFSQVNCHNSTSQFGRLYCDLEAPLCLIEDECLPEVSNLDFTYLHLTTNDSVLPENEPSSSKLDNDMRQVRTNAAQEKDDPVEVSHLDGKMAICSKNKNAPSATGIIETELTLLDATNNSEFSPVGQINFMDITQHFSPADHLKDRITVSEPGSSVAVPNEDLSNASVHSVKCVTKKTIRTSLDATMVSVLEKSDSLSETSEQKKGKPETPDKAEVGAQPANITQNISSSNDMSAQGAHLSSPGVKCNTSSARVPSEVHSDPAEDPNLVKTECEEVQTSCDIKSSSVVSQQSHTLTASKNGTFPLLRSSNTSATFDCTSTTSVSPDNKTFDLSGNSSKAESEARDQAKSPTTKTSKKESSQGNVQNATFDRNSLQKTCDTSALGEAVADGCSLQNTLDCKSPSQKNCTVTLSEISSVNIACYTLEKPFSPKVSNLATRPEDEHSSDLPETAAAAAQSNDKKAEKHDDPSVANSSLDSAPGVRGCEFKDFQQSGLPVSESPFNVLYNQSVVNKESTFDLDETLDLETKFLITSTPMISDKTSNSGSAQTASTNQAVPKKLYQDNPNKPADKAKSNIPSNIICDRKTFLAQPVPRALRPPSKVTSHLLKNKPGSTVPERLERVMTGLPVKRLKTQAGVKLAAAEEQQRTSGISSSCNSRSLVAVSKLPTSGLQRPQPSGVPSGISKAAPGLRPPSARSTCFASSSTNKPTESTAANPVMKYSQGKKHPLPKGDALPVSKRKKTDTILPSSNTEATSSSSDTTSRLKTLKQPTASLKCAPAQTHSSSAAGLAASAETSTSCDVSSRPKTLRPSGASLRAPLAKPQGHGCARCVVLQEELKQKSDEIQRLKQELQKYKKQEDSSISQS</sequence>
<feature type="compositionally biased region" description="Low complexity" evidence="2">
    <location>
        <begin position="867"/>
        <end position="880"/>
    </location>
</feature>
<dbReference type="RefSeq" id="XP_013869367.1">
    <property type="nucleotide sequence ID" value="XM_014013913.1"/>
</dbReference>
<feature type="compositionally biased region" description="Polar residues" evidence="2">
    <location>
        <begin position="814"/>
        <end position="833"/>
    </location>
</feature>
<feature type="region of interest" description="Disordered" evidence="2">
    <location>
        <begin position="551"/>
        <end position="597"/>
    </location>
</feature>
<feature type="region of interest" description="Disordered" evidence="2">
    <location>
        <begin position="312"/>
        <end position="385"/>
    </location>
</feature>
<dbReference type="AlphaFoldDB" id="A0A2I4BNP0"/>
<feature type="coiled-coil region" evidence="1">
    <location>
        <begin position="949"/>
        <end position="983"/>
    </location>
</feature>
<evidence type="ECO:0000313" key="4">
    <source>
        <dbReference type="RefSeq" id="XP_013869367.1"/>
    </source>
</evidence>
<accession>A0A2I4BNP0</accession>
<feature type="compositionally biased region" description="Basic and acidic residues" evidence="2">
    <location>
        <begin position="312"/>
        <end position="335"/>
    </location>
</feature>
<evidence type="ECO:0000256" key="2">
    <source>
        <dbReference type="SAM" id="MobiDB-lite"/>
    </source>
</evidence>
<dbReference type="Proteomes" id="UP000192220">
    <property type="component" value="Unplaced"/>
</dbReference>
<feature type="compositionally biased region" description="Polar residues" evidence="2">
    <location>
        <begin position="436"/>
        <end position="458"/>
    </location>
</feature>
<keyword evidence="3" id="KW-1185">Reference proteome</keyword>
<reference evidence="4" key="1">
    <citation type="submission" date="2025-08" db="UniProtKB">
        <authorList>
            <consortium name="RefSeq"/>
        </authorList>
    </citation>
    <scope>IDENTIFICATION</scope>
    <source>
        <strain evidence="4">Quisiro</strain>
        <tissue evidence="4">Liver</tissue>
    </source>
</reference>
<evidence type="ECO:0000256" key="1">
    <source>
        <dbReference type="SAM" id="Coils"/>
    </source>
</evidence>
<feature type="compositionally biased region" description="Polar residues" evidence="2">
    <location>
        <begin position="655"/>
        <end position="674"/>
    </location>
</feature>
<dbReference type="InParanoid" id="A0A2I4BNP0"/>
<feature type="region of interest" description="Disordered" evidence="2">
    <location>
        <begin position="904"/>
        <end position="944"/>
    </location>
</feature>
<organism evidence="3 4">
    <name type="scientific">Austrofundulus limnaeus</name>
    <name type="common">Annual killifish</name>
    <dbReference type="NCBI Taxonomy" id="52670"/>
    <lineage>
        <taxon>Eukaryota</taxon>
        <taxon>Metazoa</taxon>
        <taxon>Chordata</taxon>
        <taxon>Craniata</taxon>
        <taxon>Vertebrata</taxon>
        <taxon>Euteleostomi</taxon>
        <taxon>Actinopterygii</taxon>
        <taxon>Neopterygii</taxon>
        <taxon>Teleostei</taxon>
        <taxon>Neoteleostei</taxon>
        <taxon>Acanthomorphata</taxon>
        <taxon>Ovalentaria</taxon>
        <taxon>Atherinomorphae</taxon>
        <taxon>Cyprinodontiformes</taxon>
        <taxon>Rivulidae</taxon>
        <taxon>Austrofundulus</taxon>
    </lineage>
</organism>
<protein>
    <submittedName>
        <fullName evidence="4">Mucin-19 isoform X1</fullName>
    </submittedName>
</protein>
<name>A0A2I4BNP0_AUSLI</name>
<feature type="compositionally biased region" description="Low complexity" evidence="2">
    <location>
        <begin position="904"/>
        <end position="917"/>
    </location>
</feature>
<dbReference type="OrthoDB" id="8904524at2759"/>
<feature type="region of interest" description="Disordered" evidence="2">
    <location>
        <begin position="655"/>
        <end position="695"/>
    </location>
</feature>
<evidence type="ECO:0000313" key="3">
    <source>
        <dbReference type="Proteomes" id="UP000192220"/>
    </source>
</evidence>
<feature type="compositionally biased region" description="Polar residues" evidence="2">
    <location>
        <begin position="341"/>
        <end position="354"/>
    </location>
</feature>
<gene>
    <name evidence="4" type="primary">si:ch211-126c2.4</name>
</gene>
<feature type="region of interest" description="Disordered" evidence="2">
    <location>
        <begin position="785"/>
        <end position="884"/>
    </location>
</feature>
<feature type="compositionally biased region" description="Basic and acidic residues" evidence="2">
    <location>
        <begin position="578"/>
        <end position="588"/>
    </location>
</feature>
<keyword evidence="1" id="KW-0175">Coiled coil</keyword>
<proteinExistence type="predicted"/>
<dbReference type="KEGG" id="alim:106521374"/>
<feature type="region of interest" description="Disordered" evidence="2">
    <location>
        <begin position="436"/>
        <end position="488"/>
    </location>
</feature>